<dbReference type="CDD" id="cd07331">
    <property type="entry name" value="M48C_Oma1_like"/>
    <property type="match status" value="1"/>
</dbReference>
<evidence type="ECO:0000256" key="4">
    <source>
        <dbReference type="ARBA" id="ARBA00022833"/>
    </source>
</evidence>
<evidence type="ECO:0000256" key="2">
    <source>
        <dbReference type="ARBA" id="ARBA00022723"/>
    </source>
</evidence>
<keyword evidence="2" id="KW-0479">Metal-binding</keyword>
<comment type="cofactor">
    <cofactor evidence="6">
        <name>Zn(2+)</name>
        <dbReference type="ChEBI" id="CHEBI:29105"/>
    </cofactor>
    <text evidence="6">Binds 1 zinc ion per subunit.</text>
</comment>
<organism evidence="8 9">
    <name type="scientific">Rhizophlyctis rosea</name>
    <dbReference type="NCBI Taxonomy" id="64517"/>
    <lineage>
        <taxon>Eukaryota</taxon>
        <taxon>Fungi</taxon>
        <taxon>Fungi incertae sedis</taxon>
        <taxon>Chytridiomycota</taxon>
        <taxon>Chytridiomycota incertae sedis</taxon>
        <taxon>Chytridiomycetes</taxon>
        <taxon>Rhizophlyctidales</taxon>
        <taxon>Rhizophlyctidaceae</taxon>
        <taxon>Rhizophlyctis</taxon>
    </lineage>
</organism>
<evidence type="ECO:0000313" key="8">
    <source>
        <dbReference type="EMBL" id="KAJ3050317.1"/>
    </source>
</evidence>
<dbReference type="GO" id="GO:0006515">
    <property type="term" value="P:protein quality control for misfolded or incompletely synthesized proteins"/>
    <property type="evidence" value="ECO:0007669"/>
    <property type="project" value="TreeGrafter"/>
</dbReference>
<keyword evidence="4 6" id="KW-0862">Zinc</keyword>
<dbReference type="AlphaFoldDB" id="A0AAD5X4D5"/>
<dbReference type="GO" id="GO:0046872">
    <property type="term" value="F:metal ion binding"/>
    <property type="evidence" value="ECO:0007669"/>
    <property type="project" value="UniProtKB-KW"/>
</dbReference>
<reference evidence="8" key="1">
    <citation type="submission" date="2020-05" db="EMBL/GenBank/DDBJ databases">
        <title>Phylogenomic resolution of chytrid fungi.</title>
        <authorList>
            <person name="Stajich J.E."/>
            <person name="Amses K."/>
            <person name="Simmons R."/>
            <person name="Seto K."/>
            <person name="Myers J."/>
            <person name="Bonds A."/>
            <person name="Quandt C.A."/>
            <person name="Barry K."/>
            <person name="Liu P."/>
            <person name="Grigoriev I."/>
            <person name="Longcore J.E."/>
            <person name="James T.Y."/>
        </authorList>
    </citation>
    <scope>NUCLEOTIDE SEQUENCE</scope>
    <source>
        <strain evidence="8">JEL0318</strain>
    </source>
</reference>
<evidence type="ECO:0000259" key="7">
    <source>
        <dbReference type="Pfam" id="PF01435"/>
    </source>
</evidence>
<dbReference type="Gene3D" id="3.30.2010.10">
    <property type="entry name" value="Metalloproteases ('zincins'), catalytic domain"/>
    <property type="match status" value="1"/>
</dbReference>
<feature type="non-terminal residue" evidence="8">
    <location>
        <position position="211"/>
    </location>
</feature>
<keyword evidence="9" id="KW-1185">Reference proteome</keyword>
<feature type="domain" description="Peptidase M48" evidence="7">
    <location>
        <begin position="84"/>
        <end position="209"/>
    </location>
</feature>
<dbReference type="GO" id="GO:0004222">
    <property type="term" value="F:metalloendopeptidase activity"/>
    <property type="evidence" value="ECO:0007669"/>
    <property type="project" value="InterPro"/>
</dbReference>
<dbReference type="InterPro" id="IPR001915">
    <property type="entry name" value="Peptidase_M48"/>
</dbReference>
<evidence type="ECO:0000256" key="5">
    <source>
        <dbReference type="ARBA" id="ARBA00023049"/>
    </source>
</evidence>
<evidence type="ECO:0000313" key="9">
    <source>
        <dbReference type="Proteomes" id="UP001212841"/>
    </source>
</evidence>
<evidence type="ECO:0000256" key="3">
    <source>
        <dbReference type="ARBA" id="ARBA00022801"/>
    </source>
</evidence>
<keyword evidence="3 6" id="KW-0378">Hydrolase</keyword>
<dbReference type="InterPro" id="IPR051156">
    <property type="entry name" value="Mito/Outer_Membr_Metalloprot"/>
</dbReference>
<dbReference type="EMBL" id="JADGJD010000528">
    <property type="protein sequence ID" value="KAJ3050317.1"/>
    <property type="molecule type" value="Genomic_DNA"/>
</dbReference>
<sequence length="211" mass="23528">MYVLASLPVIGVLGLIIYSYEPHPLTQRPRLMFIDPETELSHSLTSHNSLLSLHSARILPPSHPSHIITLRVCQALLSIIGPVEGRQWEIYVVGDDSVENALVIPCGKIFVFTGLLKRVRTEAELAAVLSHELGHVLSRHGAEEMGFQHLSTLFTDLLHSTLYTLTLNLPFFSDIAGRSIDSTKEYITSMPYSRMCEREADVIGIYLMSMA</sequence>
<dbReference type="GO" id="GO:0034982">
    <property type="term" value="P:mitochondrial protein processing"/>
    <property type="evidence" value="ECO:0007669"/>
    <property type="project" value="TreeGrafter"/>
</dbReference>
<proteinExistence type="inferred from homology"/>
<accession>A0AAD5X4D5</accession>
<dbReference type="Pfam" id="PF01435">
    <property type="entry name" value="Peptidase_M48"/>
    <property type="match status" value="1"/>
</dbReference>
<evidence type="ECO:0000256" key="6">
    <source>
        <dbReference type="RuleBase" id="RU003983"/>
    </source>
</evidence>
<keyword evidence="5 6" id="KW-0482">Metalloprotease</keyword>
<comment type="similarity">
    <text evidence="6">Belongs to the peptidase M48 family.</text>
</comment>
<dbReference type="PANTHER" id="PTHR22726:SF18">
    <property type="entry name" value="PEPTIDASE M48 DOMAIN-CONTAINING PROTEIN"/>
    <property type="match status" value="1"/>
</dbReference>
<dbReference type="Proteomes" id="UP001212841">
    <property type="component" value="Unassembled WGS sequence"/>
</dbReference>
<keyword evidence="1 6" id="KW-0645">Protease</keyword>
<comment type="caution">
    <text evidence="8">The sequence shown here is derived from an EMBL/GenBank/DDBJ whole genome shotgun (WGS) entry which is preliminary data.</text>
</comment>
<name>A0AAD5X4D5_9FUNG</name>
<dbReference type="PANTHER" id="PTHR22726">
    <property type="entry name" value="METALLOENDOPEPTIDASE OMA1"/>
    <property type="match status" value="1"/>
</dbReference>
<protein>
    <recommendedName>
        <fullName evidence="7">Peptidase M48 domain-containing protein</fullName>
    </recommendedName>
</protein>
<evidence type="ECO:0000256" key="1">
    <source>
        <dbReference type="ARBA" id="ARBA00022670"/>
    </source>
</evidence>
<dbReference type="GO" id="GO:0005743">
    <property type="term" value="C:mitochondrial inner membrane"/>
    <property type="evidence" value="ECO:0007669"/>
    <property type="project" value="TreeGrafter"/>
</dbReference>
<gene>
    <name evidence="8" type="ORF">HK097_008714</name>
</gene>